<gene>
    <name evidence="8" type="ORF">GCM10023185_24770</name>
</gene>
<organism evidence="8 9">
    <name type="scientific">Hymenobacter saemangeumensis</name>
    <dbReference type="NCBI Taxonomy" id="1084522"/>
    <lineage>
        <taxon>Bacteria</taxon>
        <taxon>Pseudomonadati</taxon>
        <taxon>Bacteroidota</taxon>
        <taxon>Cytophagia</taxon>
        <taxon>Cytophagales</taxon>
        <taxon>Hymenobacteraceae</taxon>
        <taxon>Hymenobacter</taxon>
    </lineage>
</organism>
<keyword evidence="5 6" id="KW-0472">Membrane</keyword>
<feature type="transmembrane region" description="Helical" evidence="6">
    <location>
        <begin position="82"/>
        <end position="102"/>
    </location>
</feature>
<dbReference type="Proteomes" id="UP001501153">
    <property type="component" value="Unassembled WGS sequence"/>
</dbReference>
<dbReference type="Gene3D" id="1.10.3730.20">
    <property type="match status" value="1"/>
</dbReference>
<evidence type="ECO:0000313" key="9">
    <source>
        <dbReference type="Proteomes" id="UP001501153"/>
    </source>
</evidence>
<evidence type="ECO:0000256" key="6">
    <source>
        <dbReference type="SAM" id="Phobius"/>
    </source>
</evidence>
<dbReference type="SUPFAM" id="SSF103481">
    <property type="entry name" value="Multidrug resistance efflux transporter EmrE"/>
    <property type="match status" value="1"/>
</dbReference>
<comment type="similarity">
    <text evidence="2">Belongs to the EamA transporter family.</text>
</comment>
<keyword evidence="9" id="KW-1185">Reference proteome</keyword>
<comment type="caution">
    <text evidence="8">The sequence shown here is derived from an EMBL/GenBank/DDBJ whole genome shotgun (WGS) entry which is preliminary data.</text>
</comment>
<feature type="transmembrane region" description="Helical" evidence="6">
    <location>
        <begin position="132"/>
        <end position="151"/>
    </location>
</feature>
<feature type="transmembrane region" description="Helical" evidence="6">
    <location>
        <begin position="249"/>
        <end position="269"/>
    </location>
</feature>
<evidence type="ECO:0000259" key="7">
    <source>
        <dbReference type="Pfam" id="PF00892"/>
    </source>
</evidence>
<evidence type="ECO:0000256" key="1">
    <source>
        <dbReference type="ARBA" id="ARBA00004141"/>
    </source>
</evidence>
<sequence>MPAVLLAIVSMEGGAAVAKGLFPVLGPAGTVSLRIGFSALLMLALIRPPLRQLQGAQWRAVIPFGLALGMMNFMFYSAMARLPLGLAVAVGFVGPLGLALAGSRQWLDVVWVALAGVGIALIVPWSGQGPDVLGLVFALAGGACWALYIVLGQRSATVLPGHQAVAVGLLIAALLILPFGLASGRFQALTPHLLSLGVLTALFSSMLPFSLEMRALRSMPTRTFSILMSLEPVVAALLGWLVLHEHLSLGQWVAVACIVVASAGATLTARRPVPIVSGD</sequence>
<evidence type="ECO:0000256" key="2">
    <source>
        <dbReference type="ARBA" id="ARBA00007362"/>
    </source>
</evidence>
<evidence type="ECO:0000256" key="5">
    <source>
        <dbReference type="ARBA" id="ARBA00023136"/>
    </source>
</evidence>
<dbReference type="PANTHER" id="PTHR32322">
    <property type="entry name" value="INNER MEMBRANE TRANSPORTER"/>
    <property type="match status" value="1"/>
</dbReference>
<evidence type="ECO:0000256" key="4">
    <source>
        <dbReference type="ARBA" id="ARBA00022989"/>
    </source>
</evidence>
<feature type="transmembrane region" description="Helical" evidence="6">
    <location>
        <begin position="163"/>
        <end position="181"/>
    </location>
</feature>
<proteinExistence type="inferred from homology"/>
<comment type="subcellular location">
    <subcellularLocation>
        <location evidence="1">Membrane</location>
        <topology evidence="1">Multi-pass membrane protein</topology>
    </subcellularLocation>
</comment>
<feature type="transmembrane region" description="Helical" evidence="6">
    <location>
        <begin position="193"/>
        <end position="211"/>
    </location>
</feature>
<feature type="domain" description="EamA" evidence="7">
    <location>
        <begin position="133"/>
        <end position="263"/>
    </location>
</feature>
<feature type="transmembrane region" description="Helical" evidence="6">
    <location>
        <begin position="223"/>
        <end position="243"/>
    </location>
</feature>
<dbReference type="EMBL" id="BAABGZ010000028">
    <property type="protein sequence ID" value="GAA4358793.1"/>
    <property type="molecule type" value="Genomic_DNA"/>
</dbReference>
<dbReference type="InterPro" id="IPR050638">
    <property type="entry name" value="AA-Vitamin_Transporters"/>
</dbReference>
<feature type="transmembrane region" description="Helical" evidence="6">
    <location>
        <begin position="28"/>
        <end position="46"/>
    </location>
</feature>
<reference evidence="9" key="1">
    <citation type="journal article" date="2019" name="Int. J. Syst. Evol. Microbiol.">
        <title>The Global Catalogue of Microorganisms (GCM) 10K type strain sequencing project: providing services to taxonomists for standard genome sequencing and annotation.</title>
        <authorList>
            <consortium name="The Broad Institute Genomics Platform"/>
            <consortium name="The Broad Institute Genome Sequencing Center for Infectious Disease"/>
            <person name="Wu L."/>
            <person name="Ma J."/>
        </authorList>
    </citation>
    <scope>NUCLEOTIDE SEQUENCE [LARGE SCALE GENOMIC DNA]</scope>
    <source>
        <strain evidence="9">JCM 17923</strain>
    </source>
</reference>
<protein>
    <submittedName>
        <fullName evidence="8">DMT family transporter</fullName>
    </submittedName>
</protein>
<feature type="transmembrane region" description="Helical" evidence="6">
    <location>
        <begin position="58"/>
        <end position="76"/>
    </location>
</feature>
<evidence type="ECO:0000313" key="8">
    <source>
        <dbReference type="EMBL" id="GAA4358793.1"/>
    </source>
</evidence>
<dbReference type="InterPro" id="IPR000620">
    <property type="entry name" value="EamA_dom"/>
</dbReference>
<dbReference type="PANTHER" id="PTHR32322:SF2">
    <property type="entry name" value="EAMA DOMAIN-CONTAINING PROTEIN"/>
    <property type="match status" value="1"/>
</dbReference>
<accession>A0ABP8IHX1</accession>
<keyword evidence="4 6" id="KW-1133">Transmembrane helix</keyword>
<evidence type="ECO:0000256" key="3">
    <source>
        <dbReference type="ARBA" id="ARBA00022692"/>
    </source>
</evidence>
<feature type="transmembrane region" description="Helical" evidence="6">
    <location>
        <begin position="109"/>
        <end position="126"/>
    </location>
</feature>
<name>A0ABP8IHX1_9BACT</name>
<dbReference type="Pfam" id="PF00892">
    <property type="entry name" value="EamA"/>
    <property type="match status" value="1"/>
</dbReference>
<keyword evidence="3 6" id="KW-0812">Transmembrane</keyword>
<dbReference type="InterPro" id="IPR037185">
    <property type="entry name" value="EmrE-like"/>
</dbReference>